<dbReference type="KEGG" id="bbae:FRD01_00480"/>
<evidence type="ECO:0000256" key="1">
    <source>
        <dbReference type="PROSITE-ProRule" id="PRU00339"/>
    </source>
</evidence>
<protein>
    <recommendedName>
        <fullName evidence="5">Tetratricopeptide repeat protein</fullName>
    </recommendedName>
</protein>
<reference evidence="3 4" key="1">
    <citation type="submission" date="2019-08" db="EMBL/GenBank/DDBJ databases">
        <authorList>
            <person name="Liang Q."/>
        </authorList>
    </citation>
    <scope>NUCLEOTIDE SEQUENCE [LARGE SCALE GENOMIC DNA]</scope>
    <source>
        <strain evidence="3 4">V1718</strain>
    </source>
</reference>
<feature type="repeat" description="TPR" evidence="1">
    <location>
        <begin position="84"/>
        <end position="117"/>
    </location>
</feature>
<sequence length="392" mass="43324">MEFIEAVEVGLNHLRNGQVEEAQAIRESLELTSNDSLTDKERAKYFEFLGDLSIARFEYEDAKDAYTFMIRYEERAGEPRGGIGNSWGKIGEALVGMGHYREALGCFERAVNMMEEGDMAPEFCATPAFQWAEAHMSLGQFAEATKVFRRTLKFIGPNGDARSTAFVSYRLASAANQMASLESLSAELDSLMTELEALGMDATEVRDAMQRFEPADRPYFDIAKEAYETAIEKAQGLDRALELNSRLDFGKFLRQTGHAEDGLDTLIATLQDLDSAEDVPEHIRIELFHELGHAFLEDGELTQAEPLLDAASEMKRARGISSTWTDLARARLAVKKAEAPKAVRICAEALDAVDPSQLVDAQRVAADILEEAGEATQAKALRAQADALSNQH</sequence>
<evidence type="ECO:0000313" key="3">
    <source>
        <dbReference type="EMBL" id="QED25761.1"/>
    </source>
</evidence>
<keyword evidence="4" id="KW-1185">Reference proteome</keyword>
<dbReference type="RefSeq" id="WP_146956618.1">
    <property type="nucleotide sequence ID" value="NZ_CP042467.1"/>
</dbReference>
<keyword evidence="2" id="KW-0175">Coiled coil</keyword>
<feature type="coiled-coil region" evidence="2">
    <location>
        <begin position="174"/>
        <end position="201"/>
    </location>
</feature>
<dbReference type="EMBL" id="CP042467">
    <property type="protein sequence ID" value="QED25761.1"/>
    <property type="molecule type" value="Genomic_DNA"/>
</dbReference>
<dbReference type="SUPFAM" id="SSF48452">
    <property type="entry name" value="TPR-like"/>
    <property type="match status" value="1"/>
</dbReference>
<dbReference type="SMART" id="SM00028">
    <property type="entry name" value="TPR"/>
    <property type="match status" value="3"/>
</dbReference>
<dbReference type="InterPro" id="IPR019734">
    <property type="entry name" value="TPR_rpt"/>
</dbReference>
<organism evidence="3 4">
    <name type="scientific">Microvenator marinus</name>
    <dbReference type="NCBI Taxonomy" id="2600177"/>
    <lineage>
        <taxon>Bacteria</taxon>
        <taxon>Deltaproteobacteria</taxon>
        <taxon>Bradymonadales</taxon>
        <taxon>Microvenatoraceae</taxon>
        <taxon>Microvenator</taxon>
    </lineage>
</organism>
<dbReference type="Proteomes" id="UP000321595">
    <property type="component" value="Chromosome"/>
</dbReference>
<dbReference type="PROSITE" id="PS50005">
    <property type="entry name" value="TPR"/>
    <property type="match status" value="1"/>
</dbReference>
<evidence type="ECO:0000256" key="2">
    <source>
        <dbReference type="SAM" id="Coils"/>
    </source>
</evidence>
<evidence type="ECO:0008006" key="5">
    <source>
        <dbReference type="Google" id="ProtNLM"/>
    </source>
</evidence>
<name>A0A5B8XKY6_9DELT</name>
<dbReference type="Gene3D" id="1.25.40.10">
    <property type="entry name" value="Tetratricopeptide repeat domain"/>
    <property type="match status" value="2"/>
</dbReference>
<dbReference type="InterPro" id="IPR011990">
    <property type="entry name" value="TPR-like_helical_dom_sf"/>
</dbReference>
<proteinExistence type="predicted"/>
<accession>A0A5B8XKY6</accession>
<dbReference type="AlphaFoldDB" id="A0A5B8XKY6"/>
<gene>
    <name evidence="3" type="ORF">FRD01_00480</name>
</gene>
<keyword evidence="1" id="KW-0802">TPR repeat</keyword>
<evidence type="ECO:0000313" key="4">
    <source>
        <dbReference type="Proteomes" id="UP000321595"/>
    </source>
</evidence>